<protein>
    <submittedName>
        <fullName evidence="6">LacI family transcriptional regulator</fullName>
    </submittedName>
</protein>
<sequence length="347" mass="35642">MQDVADRAGVSLTTVSFVVNDTKPVAAATRARVEAAMTALGYRRNVLARALASRRSRIVALAFPALSHRLGSTALAVVTAAASAANERGFNVVLWPVDDAAQLEDYVAGGLVDGVLLMEVTADDPRVPVLQRLGTPFGLVGRTAAPDGLAFVDMDFAGMVAAGLDHLLGLGHQRVALFLGELGPALAGYGPVARTEAAYLDEARRRGLDPVVVRSAQDPRSGHVAAARLVADHPGVTAVLALNEAALYGFVNGLVGGGRSVPGSMSVLGLATSAEAISTADPPVSAVVAPGPELGRHSVHMLLDRLADPAAAVVHELLPGELHLAGSTAPPPILPPRTRHPMEGSDA</sequence>
<dbReference type="PANTHER" id="PTHR30146:SF153">
    <property type="entry name" value="LACTOSE OPERON REPRESSOR"/>
    <property type="match status" value="1"/>
</dbReference>
<accession>A0ABT0J2B7</accession>
<dbReference type="InterPro" id="IPR046335">
    <property type="entry name" value="LacI/GalR-like_sensor"/>
</dbReference>
<dbReference type="InterPro" id="IPR010982">
    <property type="entry name" value="Lambda_DNA-bd_dom_sf"/>
</dbReference>
<dbReference type="Gene3D" id="1.10.260.40">
    <property type="entry name" value="lambda repressor-like DNA-binding domains"/>
    <property type="match status" value="1"/>
</dbReference>
<dbReference type="SUPFAM" id="SSF47413">
    <property type="entry name" value="lambda repressor-like DNA-binding domains"/>
    <property type="match status" value="1"/>
</dbReference>
<dbReference type="Pfam" id="PF13377">
    <property type="entry name" value="Peripla_BP_3"/>
    <property type="match status" value="1"/>
</dbReference>
<evidence type="ECO:0000256" key="1">
    <source>
        <dbReference type="ARBA" id="ARBA00023015"/>
    </source>
</evidence>
<dbReference type="Gene3D" id="3.40.50.2300">
    <property type="match status" value="2"/>
</dbReference>
<feature type="region of interest" description="Disordered" evidence="4">
    <location>
        <begin position="326"/>
        <end position="347"/>
    </location>
</feature>
<dbReference type="RefSeq" id="WP_416343722.1">
    <property type="nucleotide sequence ID" value="NZ_JALQCY010000002.1"/>
</dbReference>
<dbReference type="EMBL" id="JALQCY010000002">
    <property type="protein sequence ID" value="MCK9793646.1"/>
    <property type="molecule type" value="Genomic_DNA"/>
</dbReference>
<reference evidence="6 7" key="1">
    <citation type="submission" date="2022-02" db="EMBL/GenBank/DDBJ databases">
        <title>The car tank lid bacteriome: a reservoir of bacteria with potential in bioremediation of fuel.</title>
        <authorList>
            <person name="Vidal-Verdu A."/>
            <person name="Gomez-Martinez D."/>
            <person name="Latorre-Perez A."/>
            <person name="Pereto J."/>
            <person name="Porcar M."/>
        </authorList>
    </citation>
    <scope>NUCLEOTIDE SEQUENCE [LARGE SCALE GENOMIC DNA]</scope>
    <source>
        <strain evidence="6 7">4D.3</strain>
    </source>
</reference>
<dbReference type="InterPro" id="IPR000843">
    <property type="entry name" value="HTH_LacI"/>
</dbReference>
<dbReference type="PANTHER" id="PTHR30146">
    <property type="entry name" value="LACI-RELATED TRANSCRIPTIONAL REPRESSOR"/>
    <property type="match status" value="1"/>
</dbReference>
<dbReference type="CDD" id="cd01392">
    <property type="entry name" value="HTH_LacI"/>
    <property type="match status" value="1"/>
</dbReference>
<dbReference type="PROSITE" id="PS50932">
    <property type="entry name" value="HTH_LACI_2"/>
    <property type="match status" value="1"/>
</dbReference>
<dbReference type="InterPro" id="IPR028082">
    <property type="entry name" value="Peripla_BP_I"/>
</dbReference>
<keyword evidence="2" id="KW-0238">DNA-binding</keyword>
<dbReference type="Pfam" id="PF00356">
    <property type="entry name" value="LacI"/>
    <property type="match status" value="1"/>
</dbReference>
<evidence type="ECO:0000256" key="4">
    <source>
        <dbReference type="SAM" id="MobiDB-lite"/>
    </source>
</evidence>
<comment type="caution">
    <text evidence="6">The sequence shown here is derived from an EMBL/GenBank/DDBJ whole genome shotgun (WGS) entry which is preliminary data.</text>
</comment>
<name>A0ABT0J2B7_9MICO</name>
<proteinExistence type="predicted"/>
<keyword evidence="7" id="KW-1185">Reference proteome</keyword>
<evidence type="ECO:0000256" key="3">
    <source>
        <dbReference type="ARBA" id="ARBA00023163"/>
    </source>
</evidence>
<dbReference type="SUPFAM" id="SSF53822">
    <property type="entry name" value="Periplasmic binding protein-like I"/>
    <property type="match status" value="1"/>
</dbReference>
<keyword evidence="3" id="KW-0804">Transcription</keyword>
<evidence type="ECO:0000313" key="7">
    <source>
        <dbReference type="Proteomes" id="UP001651050"/>
    </source>
</evidence>
<evidence type="ECO:0000313" key="6">
    <source>
        <dbReference type="EMBL" id="MCK9793646.1"/>
    </source>
</evidence>
<evidence type="ECO:0000256" key="2">
    <source>
        <dbReference type="ARBA" id="ARBA00023125"/>
    </source>
</evidence>
<feature type="domain" description="HTH lacI-type" evidence="5">
    <location>
        <begin position="1"/>
        <end position="53"/>
    </location>
</feature>
<dbReference type="PROSITE" id="PS00356">
    <property type="entry name" value="HTH_LACI_1"/>
    <property type="match status" value="1"/>
</dbReference>
<dbReference type="SMART" id="SM00354">
    <property type="entry name" value="HTH_LACI"/>
    <property type="match status" value="1"/>
</dbReference>
<evidence type="ECO:0000259" key="5">
    <source>
        <dbReference type="PROSITE" id="PS50932"/>
    </source>
</evidence>
<keyword evidence="1" id="KW-0805">Transcription regulation</keyword>
<gene>
    <name evidence="6" type="ORF">M1843_07800</name>
</gene>
<dbReference type="Proteomes" id="UP001651050">
    <property type="component" value="Unassembled WGS sequence"/>
</dbReference>
<organism evidence="6 7">
    <name type="scientific">Isoptericola peretonis</name>
    <dbReference type="NCBI Taxonomy" id="2918523"/>
    <lineage>
        <taxon>Bacteria</taxon>
        <taxon>Bacillati</taxon>
        <taxon>Actinomycetota</taxon>
        <taxon>Actinomycetes</taxon>
        <taxon>Micrococcales</taxon>
        <taxon>Promicromonosporaceae</taxon>
        <taxon>Isoptericola</taxon>
    </lineage>
</organism>